<evidence type="ECO:0000256" key="7">
    <source>
        <dbReference type="SAM" id="MobiDB-lite"/>
    </source>
</evidence>
<evidence type="ECO:0000256" key="1">
    <source>
        <dbReference type="ARBA" id="ARBA00004429"/>
    </source>
</evidence>
<evidence type="ECO:0000256" key="4">
    <source>
        <dbReference type="ARBA" id="ARBA00022692"/>
    </source>
</evidence>
<dbReference type="AlphaFoldDB" id="A0A5N6MQY8"/>
<feature type="domain" description="TRAP C4-dicarboxylate transport system permease DctM subunit" evidence="9">
    <location>
        <begin position="62"/>
        <end position="483"/>
    </location>
</feature>
<evidence type="ECO:0000256" key="5">
    <source>
        <dbReference type="ARBA" id="ARBA00022989"/>
    </source>
</evidence>
<comment type="subcellular location">
    <subcellularLocation>
        <location evidence="1">Cell inner membrane</location>
        <topology evidence="1">Multi-pass membrane protein</topology>
    </subcellularLocation>
</comment>
<protein>
    <submittedName>
        <fullName evidence="10">TRAP transporter large permease subunit</fullName>
    </submittedName>
</protein>
<comment type="caution">
    <text evidence="10">The sequence shown here is derived from an EMBL/GenBank/DDBJ whole genome shotgun (WGS) entry which is preliminary data.</text>
</comment>
<evidence type="ECO:0000256" key="2">
    <source>
        <dbReference type="ARBA" id="ARBA00022475"/>
    </source>
</evidence>
<keyword evidence="11" id="KW-1185">Reference proteome</keyword>
<feature type="region of interest" description="Disordered" evidence="7">
    <location>
        <begin position="1"/>
        <end position="23"/>
    </location>
</feature>
<evidence type="ECO:0000256" key="3">
    <source>
        <dbReference type="ARBA" id="ARBA00022519"/>
    </source>
</evidence>
<feature type="transmembrane region" description="Helical" evidence="8">
    <location>
        <begin position="332"/>
        <end position="355"/>
    </location>
</feature>
<evidence type="ECO:0000259" key="9">
    <source>
        <dbReference type="Pfam" id="PF06808"/>
    </source>
</evidence>
<feature type="transmembrane region" description="Helical" evidence="8">
    <location>
        <begin position="227"/>
        <end position="251"/>
    </location>
</feature>
<organism evidence="10 11">
    <name type="scientific">Arthrobacter yangruifuii</name>
    <dbReference type="NCBI Taxonomy" id="2606616"/>
    <lineage>
        <taxon>Bacteria</taxon>
        <taxon>Bacillati</taxon>
        <taxon>Actinomycetota</taxon>
        <taxon>Actinomycetes</taxon>
        <taxon>Micrococcales</taxon>
        <taxon>Micrococcaceae</taxon>
        <taxon>Arthrobacter</taxon>
    </lineage>
</organism>
<keyword evidence="4 8" id="KW-0812">Transmembrane</keyword>
<feature type="transmembrane region" description="Helical" evidence="8">
    <location>
        <begin position="302"/>
        <end position="320"/>
    </location>
</feature>
<evidence type="ECO:0000313" key="10">
    <source>
        <dbReference type="EMBL" id="KAD3720583.1"/>
    </source>
</evidence>
<feature type="compositionally biased region" description="Polar residues" evidence="7">
    <location>
        <begin position="1"/>
        <end position="10"/>
    </location>
</feature>
<feature type="transmembrane region" description="Helical" evidence="8">
    <location>
        <begin position="417"/>
        <end position="444"/>
    </location>
</feature>
<dbReference type="InterPro" id="IPR010656">
    <property type="entry name" value="DctM"/>
</dbReference>
<dbReference type="RefSeq" id="WP_152271954.1">
    <property type="nucleotide sequence ID" value="NZ_VTFX01000003.1"/>
</dbReference>
<keyword evidence="2" id="KW-1003">Cell membrane</keyword>
<sequence>MTSQLSNDVSVSRPAGSRRETKRSARSISSGAYLALLGLAVLLVIGIFTLDGRELKASLAIILMLDLLILKFPIAVAMGASGILGVWAISGERAVIRTLMDVPYGTAASWSMSVLPMFILLGMILWRSGATAKVFNAARAWLGWLPGGQAITTNLAGAGLAAASGSTIGITYALGRIGIPEMLRSGYDRRLAVGSVITAGLPGQLIPPSLLMVVYAGIVNAPVGQALLAGIVPGLMVAAVSIIMIVLLAVFAKGMVPRGANASPKTSWDERWRTLTHVAPLPLLIFIVMGGMYAGFFTATEGAAFGVLGALLIALLSLGWKRFITSVKESVVATIAATGAIFLVLIGAGLLNRLMSMSGIANWFAGVVQDAELGPVTFTLLCLLVFLILGMFIEPMSMMLLSIPILMPTLLDLEINLLWFGVLTVLMAELGGITPPVGVLSFVLYKLVQDPEVNQGQKIKLSDIFIAGAFALPVVGFVVLMLFLFPELVTWLVDSASMKG</sequence>
<dbReference type="PANTHER" id="PTHR33362">
    <property type="entry name" value="SIALIC ACID TRAP TRANSPORTER PERMEASE PROTEIN SIAT-RELATED"/>
    <property type="match status" value="1"/>
</dbReference>
<name>A0A5N6MQY8_9MICC</name>
<reference evidence="10 11" key="1">
    <citation type="submission" date="2019-08" db="EMBL/GenBank/DDBJ databases">
        <title>Arthrobacter sp. nov., isolated from plateau pika and Tibetan wild ass.</title>
        <authorList>
            <person name="Ge Y."/>
        </authorList>
    </citation>
    <scope>NUCLEOTIDE SEQUENCE [LARGE SCALE GENOMIC DNA]</scope>
    <source>
        <strain evidence="10 11">785</strain>
    </source>
</reference>
<feature type="transmembrane region" description="Helical" evidence="8">
    <location>
        <begin position="31"/>
        <end position="50"/>
    </location>
</feature>
<dbReference type="GO" id="GO:0022857">
    <property type="term" value="F:transmembrane transporter activity"/>
    <property type="evidence" value="ECO:0007669"/>
    <property type="project" value="TreeGrafter"/>
</dbReference>
<feature type="transmembrane region" description="Helical" evidence="8">
    <location>
        <begin position="375"/>
        <end position="396"/>
    </location>
</feature>
<evidence type="ECO:0000256" key="8">
    <source>
        <dbReference type="SAM" id="Phobius"/>
    </source>
</evidence>
<evidence type="ECO:0000256" key="6">
    <source>
        <dbReference type="ARBA" id="ARBA00023136"/>
    </source>
</evidence>
<feature type="transmembrane region" description="Helical" evidence="8">
    <location>
        <begin position="107"/>
        <end position="126"/>
    </location>
</feature>
<feature type="transmembrane region" description="Helical" evidence="8">
    <location>
        <begin position="464"/>
        <end position="485"/>
    </location>
</feature>
<keyword evidence="3" id="KW-0997">Cell inner membrane</keyword>
<gene>
    <name evidence="10" type="ORF">GD627_07170</name>
</gene>
<dbReference type="PANTHER" id="PTHR33362:SF5">
    <property type="entry name" value="C4-DICARBOXYLATE TRAP TRANSPORTER LARGE PERMEASE PROTEIN DCTM"/>
    <property type="match status" value="1"/>
</dbReference>
<dbReference type="InterPro" id="IPR004681">
    <property type="entry name" value="TRAP_DctM"/>
</dbReference>
<dbReference type="EMBL" id="VTFX01000003">
    <property type="protein sequence ID" value="KAD3720583.1"/>
    <property type="molecule type" value="Genomic_DNA"/>
</dbReference>
<proteinExistence type="predicted"/>
<evidence type="ECO:0000313" key="11">
    <source>
        <dbReference type="Proteomes" id="UP000326852"/>
    </source>
</evidence>
<keyword evidence="5 8" id="KW-1133">Transmembrane helix</keyword>
<feature type="transmembrane region" description="Helical" evidence="8">
    <location>
        <begin position="191"/>
        <end position="215"/>
    </location>
</feature>
<dbReference type="Pfam" id="PF06808">
    <property type="entry name" value="DctM"/>
    <property type="match status" value="1"/>
</dbReference>
<accession>A0A5N6MQY8</accession>
<dbReference type="Proteomes" id="UP000326852">
    <property type="component" value="Unassembled WGS sequence"/>
</dbReference>
<feature type="transmembrane region" description="Helical" evidence="8">
    <location>
        <begin position="62"/>
        <end position="87"/>
    </location>
</feature>
<feature type="transmembrane region" description="Helical" evidence="8">
    <location>
        <begin position="272"/>
        <end position="296"/>
    </location>
</feature>
<dbReference type="GO" id="GO:0005886">
    <property type="term" value="C:plasma membrane"/>
    <property type="evidence" value="ECO:0007669"/>
    <property type="project" value="UniProtKB-SubCell"/>
</dbReference>
<keyword evidence="6 8" id="KW-0472">Membrane</keyword>